<dbReference type="RefSeq" id="WP_213375974.1">
    <property type="nucleotide sequence ID" value="NZ_BSFJ01000033.1"/>
</dbReference>
<accession>A0A9W6JA33</accession>
<keyword evidence="2" id="KW-0547">Nucleotide-binding</keyword>
<comment type="caution">
    <text evidence="5">The sequence shown here is derived from an EMBL/GenBank/DDBJ whole genome shotgun (WGS) entry which is preliminary data.</text>
</comment>
<reference evidence="5" key="1">
    <citation type="journal article" date="2014" name="Int. J. Syst. Evol. Microbiol.">
        <title>Complete genome sequence of Corynebacterium casei LMG S-19264T (=DSM 44701T), isolated from a smear-ripened cheese.</title>
        <authorList>
            <consortium name="US DOE Joint Genome Institute (JGI-PGF)"/>
            <person name="Walter F."/>
            <person name="Albersmeier A."/>
            <person name="Kalinowski J."/>
            <person name="Ruckert C."/>
        </authorList>
    </citation>
    <scope>NUCLEOTIDE SEQUENCE</scope>
    <source>
        <strain evidence="5">VKM B-2484</strain>
    </source>
</reference>
<dbReference type="CDD" id="cd01130">
    <property type="entry name" value="VirB11-like_ATPase"/>
    <property type="match status" value="1"/>
</dbReference>
<evidence type="ECO:0000256" key="2">
    <source>
        <dbReference type="RuleBase" id="RU366071"/>
    </source>
</evidence>
<dbReference type="InterPro" id="IPR001482">
    <property type="entry name" value="T2SS/T4SS_dom"/>
</dbReference>
<dbReference type="GO" id="GO:0016887">
    <property type="term" value="F:ATP hydrolysis activity"/>
    <property type="evidence" value="ECO:0007669"/>
    <property type="project" value="InterPro"/>
</dbReference>
<name>A0A9W6JA33_9HYPH</name>
<dbReference type="GO" id="GO:0043684">
    <property type="term" value="C:type IV secretion system complex"/>
    <property type="evidence" value="ECO:0007669"/>
    <property type="project" value="UniProtKB-UniRule"/>
</dbReference>
<dbReference type="NCBIfam" id="TIGR02788">
    <property type="entry name" value="VirB11"/>
    <property type="match status" value="1"/>
</dbReference>
<evidence type="ECO:0000313" key="6">
    <source>
        <dbReference type="Proteomes" id="UP001143370"/>
    </source>
</evidence>
<dbReference type="GO" id="GO:0005524">
    <property type="term" value="F:ATP binding"/>
    <property type="evidence" value="ECO:0007669"/>
    <property type="project" value="UniProtKB-UniRule"/>
</dbReference>
<evidence type="ECO:0000256" key="1">
    <source>
        <dbReference type="ARBA" id="ARBA00006611"/>
    </source>
</evidence>
<dbReference type="Gene3D" id="3.30.450.90">
    <property type="match status" value="1"/>
</dbReference>
<evidence type="ECO:0000313" key="5">
    <source>
        <dbReference type="EMBL" id="GLK73725.1"/>
    </source>
</evidence>
<organism evidence="5 6">
    <name type="scientific">Ancylobacter dichloromethanicus</name>
    <dbReference type="NCBI Taxonomy" id="518825"/>
    <lineage>
        <taxon>Bacteria</taxon>
        <taxon>Pseudomonadati</taxon>
        <taxon>Pseudomonadota</taxon>
        <taxon>Alphaproteobacteria</taxon>
        <taxon>Hyphomicrobiales</taxon>
        <taxon>Xanthobacteraceae</taxon>
        <taxon>Ancylobacter</taxon>
    </lineage>
</organism>
<dbReference type="Gene3D" id="3.40.50.300">
    <property type="entry name" value="P-loop containing nucleotide triphosphate hydrolases"/>
    <property type="match status" value="1"/>
</dbReference>
<dbReference type="SUPFAM" id="SSF52540">
    <property type="entry name" value="P-loop containing nucleoside triphosphate hydrolases"/>
    <property type="match status" value="1"/>
</dbReference>
<feature type="compositionally biased region" description="Basic residues" evidence="3">
    <location>
        <begin position="348"/>
        <end position="357"/>
    </location>
</feature>
<comment type="similarity">
    <text evidence="1 2">Belongs to the GSP E family.</text>
</comment>
<proteinExistence type="inferred from homology"/>
<dbReference type="PANTHER" id="PTHR30486:SF6">
    <property type="entry name" value="TYPE IV PILUS RETRACTATION ATPASE PILT"/>
    <property type="match status" value="1"/>
</dbReference>
<protein>
    <recommendedName>
        <fullName evidence="2">Type IV secretion system protein</fullName>
    </recommendedName>
</protein>
<comment type="subcellular location">
    <subcellularLocation>
        <location evidence="2">Cytoplasm</location>
    </subcellularLocation>
</comment>
<dbReference type="EMBL" id="BSFJ01000033">
    <property type="protein sequence ID" value="GLK73725.1"/>
    <property type="molecule type" value="Genomic_DNA"/>
</dbReference>
<dbReference type="GO" id="GO:0044097">
    <property type="term" value="P:secretion by the type IV secretion system"/>
    <property type="evidence" value="ECO:0007669"/>
    <property type="project" value="InterPro"/>
</dbReference>
<evidence type="ECO:0000259" key="4">
    <source>
        <dbReference type="Pfam" id="PF00437"/>
    </source>
</evidence>
<dbReference type="AlphaFoldDB" id="A0A9W6JA33"/>
<gene>
    <name evidence="5" type="ORF">GCM10017643_38430</name>
</gene>
<keyword evidence="2" id="KW-0067">ATP-binding</keyword>
<feature type="domain" description="Bacterial type II secretion system protein E" evidence="4">
    <location>
        <begin position="157"/>
        <end position="315"/>
    </location>
</feature>
<dbReference type="Proteomes" id="UP001143370">
    <property type="component" value="Unassembled WGS sequence"/>
</dbReference>
<dbReference type="InterPro" id="IPR050921">
    <property type="entry name" value="T4SS_GSP_E_ATPase"/>
</dbReference>
<reference evidence="5" key="2">
    <citation type="submission" date="2023-01" db="EMBL/GenBank/DDBJ databases">
        <authorList>
            <person name="Sun Q."/>
            <person name="Evtushenko L."/>
        </authorList>
    </citation>
    <scope>NUCLEOTIDE SEQUENCE</scope>
    <source>
        <strain evidence="5">VKM B-2484</strain>
    </source>
</reference>
<dbReference type="Pfam" id="PF00437">
    <property type="entry name" value="T2SSE"/>
    <property type="match status" value="1"/>
</dbReference>
<keyword evidence="6" id="KW-1185">Reference proteome</keyword>
<feature type="region of interest" description="Disordered" evidence="3">
    <location>
        <begin position="334"/>
        <end position="357"/>
    </location>
</feature>
<dbReference type="InterPro" id="IPR014155">
    <property type="entry name" value="VirB11"/>
</dbReference>
<keyword evidence="2" id="KW-0963">Cytoplasm</keyword>
<sequence length="357" mass="39351">MNAPARSLTVFIDRALDPIRPWLDDDQVVEICANGPGEVWIERFGQAAMERHEVPGLTEHALRHLAERVAGHSGQSVNEEHPLLSAALPTGERFQGVMPPATTAGGAFAIRKQVIKEMRLDDYRKLGSFEKVSTAGEGALSETDRRLCEHLDAGRIEEFIRLAVVSRYSILLSGGTSSGKTTFLNAILKEVPVDERIITIEDTREVNPLQKNYLPLVASKGDQGEARVTVETLLQASMRLRPDRIFLGEIRGAEAYSFLRAINTGHPGSITTVHADSPAGAFEQLALMVMQAGLGLRRDEIVGYIKSVLPIVIQQTKVGGWRGTSAVHFSRMAEWREEREANKPQPGKGRHGARRRL</sequence>
<dbReference type="GO" id="GO:0005737">
    <property type="term" value="C:cytoplasm"/>
    <property type="evidence" value="ECO:0007669"/>
    <property type="project" value="UniProtKB-SubCell"/>
</dbReference>
<dbReference type="InterPro" id="IPR027417">
    <property type="entry name" value="P-loop_NTPase"/>
</dbReference>
<evidence type="ECO:0000256" key="3">
    <source>
        <dbReference type="SAM" id="MobiDB-lite"/>
    </source>
</evidence>
<comment type="function">
    <text evidence="2">Part of the Type IV secretion system.</text>
</comment>
<dbReference type="PANTHER" id="PTHR30486">
    <property type="entry name" value="TWITCHING MOTILITY PROTEIN PILT"/>
    <property type="match status" value="1"/>
</dbReference>